<feature type="domain" description="Shikimate dehydrogenase substrate binding N-terminal" evidence="8">
    <location>
        <begin position="12"/>
        <end position="92"/>
    </location>
</feature>
<keyword evidence="5 7" id="KW-0560">Oxidoreductase</keyword>
<dbReference type="InterPro" id="IPR041121">
    <property type="entry name" value="SDH_C"/>
</dbReference>
<dbReference type="InterPro" id="IPR046346">
    <property type="entry name" value="Aminoacid_DH-like_N_sf"/>
</dbReference>
<dbReference type="InterPro" id="IPR036291">
    <property type="entry name" value="NAD(P)-bd_dom_sf"/>
</dbReference>
<evidence type="ECO:0000259" key="8">
    <source>
        <dbReference type="Pfam" id="PF08501"/>
    </source>
</evidence>
<keyword evidence="11" id="KW-1185">Reference proteome</keyword>
<dbReference type="PATRIC" id="fig|1423726.3.peg.2789"/>
<gene>
    <name evidence="7" type="primary">aroE</name>
    <name evidence="10" type="ORF">FC07_GL002680</name>
</gene>
<name>A0A0R1H522_9LACO</name>
<comment type="function">
    <text evidence="7">Involved in the biosynthesis of the chorismate, which leads to the biosynthesis of aromatic amino acids. Catalyzes the reversible NADPH linked reduction of 3-dehydroshikimate (DHSA) to yield shikimate (SA).</text>
</comment>
<evidence type="ECO:0000256" key="4">
    <source>
        <dbReference type="ARBA" id="ARBA00022857"/>
    </source>
</evidence>
<comment type="pathway">
    <text evidence="1 7">Metabolic intermediate biosynthesis; chorismate biosynthesis; chorismate from D-erythrose 4-phosphate and phosphoenolpyruvate: step 4/7.</text>
</comment>
<dbReference type="RefSeq" id="WP_057904337.1">
    <property type="nucleotide sequence ID" value="NZ_AZDA01000046.1"/>
</dbReference>
<dbReference type="PANTHER" id="PTHR21089">
    <property type="entry name" value="SHIKIMATE DEHYDROGENASE"/>
    <property type="match status" value="1"/>
</dbReference>
<evidence type="ECO:0000256" key="6">
    <source>
        <dbReference type="ARBA" id="ARBA00023141"/>
    </source>
</evidence>
<dbReference type="GO" id="GO:0009423">
    <property type="term" value="P:chorismate biosynthetic process"/>
    <property type="evidence" value="ECO:0007669"/>
    <property type="project" value="UniProtKB-UniRule"/>
</dbReference>
<keyword evidence="6 7" id="KW-0057">Aromatic amino acid biosynthesis</keyword>
<evidence type="ECO:0000256" key="5">
    <source>
        <dbReference type="ARBA" id="ARBA00023002"/>
    </source>
</evidence>
<dbReference type="InterPro" id="IPR011342">
    <property type="entry name" value="Shikimate_DH"/>
</dbReference>
<dbReference type="GO" id="GO:0050661">
    <property type="term" value="F:NADP binding"/>
    <property type="evidence" value="ECO:0007669"/>
    <property type="project" value="InterPro"/>
</dbReference>
<sequence>MIDGHTQLYGFYANPAKHSLSPLMHNLSFKTLGINATYLAFEIPEHFEQAAAAIRALDLGGINLSHPFKTAIIDYLDELTPTAQLLGAVNTVTNRNGYLIGDSTDGAGFIAGLAQHQQSVTAKTVSVLGAGGAGLAVIAAVAQNQAKVIHVFKRQNATFDKIVQRCHEIGDATQVEIQVHPYADQAEMTRILAQSDYLINTTNIGMGQAQDQLPLPLTTLEALAPAAIVCDLIYVPKATRLLQQATALGHTCYNGLDMLIYQGALAFEEWTGEEMPVPQVTKALYEKLYATVKI</sequence>
<dbReference type="SUPFAM" id="SSF51735">
    <property type="entry name" value="NAD(P)-binding Rossmann-fold domains"/>
    <property type="match status" value="1"/>
</dbReference>
<dbReference type="STRING" id="1423726.FC07_GL002680"/>
<accession>A0A0R1H522</accession>
<dbReference type="GO" id="GO:0019632">
    <property type="term" value="P:shikimate metabolic process"/>
    <property type="evidence" value="ECO:0007669"/>
    <property type="project" value="InterPro"/>
</dbReference>
<dbReference type="Gene3D" id="3.40.50.10860">
    <property type="entry name" value="Leucine Dehydrogenase, chain A, domain 1"/>
    <property type="match status" value="1"/>
</dbReference>
<feature type="binding site" evidence="7">
    <location>
        <position position="255"/>
    </location>
    <ligand>
        <name>NADP(+)</name>
        <dbReference type="ChEBI" id="CHEBI:58349"/>
    </ligand>
</feature>
<dbReference type="CDD" id="cd01065">
    <property type="entry name" value="NAD_bind_Shikimate_DH"/>
    <property type="match status" value="1"/>
</dbReference>
<comment type="caution">
    <text evidence="7">Lacks conserved residue(s) required for the propagation of feature annotation.</text>
</comment>
<dbReference type="AlphaFoldDB" id="A0A0R1H522"/>
<dbReference type="EC" id="1.1.1.25" evidence="2 7"/>
<comment type="catalytic activity">
    <reaction evidence="7">
        <text>shikimate + NADP(+) = 3-dehydroshikimate + NADPH + H(+)</text>
        <dbReference type="Rhea" id="RHEA:17737"/>
        <dbReference type="ChEBI" id="CHEBI:15378"/>
        <dbReference type="ChEBI" id="CHEBI:16630"/>
        <dbReference type="ChEBI" id="CHEBI:36208"/>
        <dbReference type="ChEBI" id="CHEBI:57783"/>
        <dbReference type="ChEBI" id="CHEBI:58349"/>
        <dbReference type="EC" id="1.1.1.25"/>
    </reaction>
</comment>
<dbReference type="InterPro" id="IPR022893">
    <property type="entry name" value="Shikimate_DH_fam"/>
</dbReference>
<proteinExistence type="inferred from homology"/>
<dbReference type="Pfam" id="PF18317">
    <property type="entry name" value="SDH_C"/>
    <property type="match status" value="1"/>
</dbReference>
<evidence type="ECO:0000256" key="1">
    <source>
        <dbReference type="ARBA" id="ARBA00004871"/>
    </source>
</evidence>
<dbReference type="PANTHER" id="PTHR21089:SF1">
    <property type="entry name" value="BIFUNCTIONAL 3-DEHYDROQUINATE DEHYDRATASE_SHIKIMATE DEHYDROGENASE, CHLOROPLASTIC"/>
    <property type="match status" value="1"/>
</dbReference>
<dbReference type="Pfam" id="PF08501">
    <property type="entry name" value="Shikimate_dh_N"/>
    <property type="match status" value="1"/>
</dbReference>
<dbReference type="GO" id="GO:0008652">
    <property type="term" value="P:amino acid biosynthetic process"/>
    <property type="evidence" value="ECO:0007669"/>
    <property type="project" value="UniProtKB-KW"/>
</dbReference>
<feature type="binding site" evidence="7">
    <location>
        <position position="90"/>
    </location>
    <ligand>
        <name>shikimate</name>
        <dbReference type="ChEBI" id="CHEBI:36208"/>
    </ligand>
</feature>
<dbReference type="SUPFAM" id="SSF53223">
    <property type="entry name" value="Aminoacid dehydrogenase-like, N-terminal domain"/>
    <property type="match status" value="1"/>
</dbReference>
<dbReference type="GO" id="GO:0009073">
    <property type="term" value="P:aromatic amino acid family biosynthetic process"/>
    <property type="evidence" value="ECO:0007669"/>
    <property type="project" value="UniProtKB-KW"/>
</dbReference>
<dbReference type="InterPro" id="IPR013708">
    <property type="entry name" value="Shikimate_DH-bd_N"/>
</dbReference>
<dbReference type="EMBL" id="AZDA01000046">
    <property type="protein sequence ID" value="KRK38964.1"/>
    <property type="molecule type" value="Genomic_DNA"/>
</dbReference>
<keyword evidence="3 7" id="KW-0028">Amino-acid biosynthesis</keyword>
<feature type="binding site" evidence="7">
    <location>
        <position position="105"/>
    </location>
    <ligand>
        <name>shikimate</name>
        <dbReference type="ChEBI" id="CHEBI:36208"/>
    </ligand>
</feature>
<evidence type="ECO:0000313" key="10">
    <source>
        <dbReference type="EMBL" id="KRK38964.1"/>
    </source>
</evidence>
<comment type="similarity">
    <text evidence="7">Belongs to the shikimate dehydrogenase family.</text>
</comment>
<evidence type="ECO:0000256" key="2">
    <source>
        <dbReference type="ARBA" id="ARBA00012962"/>
    </source>
</evidence>
<feature type="binding site" evidence="7">
    <location>
        <position position="65"/>
    </location>
    <ligand>
        <name>shikimate</name>
        <dbReference type="ChEBI" id="CHEBI:36208"/>
    </ligand>
</feature>
<feature type="binding site" evidence="7">
    <location>
        <begin position="19"/>
        <end position="21"/>
    </location>
    <ligand>
        <name>shikimate</name>
        <dbReference type="ChEBI" id="CHEBI:36208"/>
    </ligand>
</feature>
<feature type="binding site" evidence="7">
    <location>
        <position position="232"/>
    </location>
    <ligand>
        <name>NADP(+)</name>
        <dbReference type="ChEBI" id="CHEBI:58349"/>
    </ligand>
</feature>
<evidence type="ECO:0000256" key="7">
    <source>
        <dbReference type="HAMAP-Rule" id="MF_00222"/>
    </source>
</evidence>
<dbReference type="NCBIfam" id="TIGR00507">
    <property type="entry name" value="aroE"/>
    <property type="match status" value="1"/>
</dbReference>
<evidence type="ECO:0000256" key="3">
    <source>
        <dbReference type="ARBA" id="ARBA00022605"/>
    </source>
</evidence>
<comment type="subunit">
    <text evidence="7">Homodimer.</text>
</comment>
<dbReference type="Proteomes" id="UP000051461">
    <property type="component" value="Unassembled WGS sequence"/>
</dbReference>
<dbReference type="OrthoDB" id="9792692at2"/>
<dbReference type="HAMAP" id="MF_00222">
    <property type="entry name" value="Shikimate_DH_AroE"/>
    <property type="match status" value="1"/>
</dbReference>
<comment type="caution">
    <text evidence="10">The sequence shown here is derived from an EMBL/GenBank/DDBJ whole genome shotgun (WGS) entry which is preliminary data.</text>
</comment>
<feature type="binding site" evidence="7">
    <location>
        <position position="234"/>
    </location>
    <ligand>
        <name>shikimate</name>
        <dbReference type="ChEBI" id="CHEBI:36208"/>
    </ligand>
</feature>
<dbReference type="UniPathway" id="UPA00053">
    <property type="reaction ID" value="UER00087"/>
</dbReference>
<evidence type="ECO:0000259" key="9">
    <source>
        <dbReference type="Pfam" id="PF18317"/>
    </source>
</evidence>
<feature type="active site" description="Proton acceptor" evidence="7">
    <location>
        <position position="69"/>
    </location>
</feature>
<reference evidence="10 11" key="1">
    <citation type="journal article" date="2015" name="Genome Announc.">
        <title>Expanding the biotechnology potential of lactobacilli through comparative genomics of 213 strains and associated genera.</title>
        <authorList>
            <person name="Sun Z."/>
            <person name="Harris H.M."/>
            <person name="McCann A."/>
            <person name="Guo C."/>
            <person name="Argimon S."/>
            <person name="Zhang W."/>
            <person name="Yang X."/>
            <person name="Jeffery I.B."/>
            <person name="Cooney J.C."/>
            <person name="Kagawa T.F."/>
            <person name="Liu W."/>
            <person name="Song Y."/>
            <person name="Salvetti E."/>
            <person name="Wrobel A."/>
            <person name="Rasinkangas P."/>
            <person name="Parkhill J."/>
            <person name="Rea M.C."/>
            <person name="O'Sullivan O."/>
            <person name="Ritari J."/>
            <person name="Douillard F.P."/>
            <person name="Paul Ross R."/>
            <person name="Yang R."/>
            <person name="Briner A.E."/>
            <person name="Felis G.E."/>
            <person name="de Vos W.M."/>
            <person name="Barrangou R."/>
            <person name="Klaenhammer T.R."/>
            <person name="Caufield P.W."/>
            <person name="Cui Y."/>
            <person name="Zhang H."/>
            <person name="O'Toole P.W."/>
        </authorList>
    </citation>
    <scope>NUCLEOTIDE SEQUENCE [LARGE SCALE GENOMIC DNA]</scope>
    <source>
        <strain evidence="10 11">DSM 20003</strain>
    </source>
</reference>
<feature type="binding site" evidence="7">
    <location>
        <begin position="129"/>
        <end position="133"/>
    </location>
    <ligand>
        <name>NADP(+)</name>
        <dbReference type="ChEBI" id="CHEBI:58349"/>
    </ligand>
</feature>
<protein>
    <recommendedName>
        <fullName evidence="2 7">Shikimate dehydrogenase (NADP(+))</fullName>
        <shortName evidence="7">SDH</shortName>
        <ecNumber evidence="2 7">1.1.1.25</ecNumber>
    </recommendedName>
</protein>
<dbReference type="Gene3D" id="3.40.50.720">
    <property type="entry name" value="NAD(P)-binding Rossmann-like Domain"/>
    <property type="match status" value="1"/>
</dbReference>
<feature type="domain" description="SDH C-terminal" evidence="9">
    <location>
        <begin position="255"/>
        <end position="284"/>
    </location>
</feature>
<feature type="binding site" evidence="7">
    <location>
        <position position="262"/>
    </location>
    <ligand>
        <name>shikimate</name>
        <dbReference type="ChEBI" id="CHEBI:36208"/>
    </ligand>
</feature>
<organism evidence="10 11">
    <name type="scientific">Loigolactobacillus bifermentans DSM 20003</name>
    <dbReference type="NCBI Taxonomy" id="1423726"/>
    <lineage>
        <taxon>Bacteria</taxon>
        <taxon>Bacillati</taxon>
        <taxon>Bacillota</taxon>
        <taxon>Bacilli</taxon>
        <taxon>Lactobacillales</taxon>
        <taxon>Lactobacillaceae</taxon>
        <taxon>Loigolactobacillus</taxon>
    </lineage>
</organism>
<keyword evidence="4 7" id="KW-0521">NADP</keyword>
<dbReference type="GO" id="GO:0004764">
    <property type="term" value="F:shikimate 3-dehydrogenase (NADP+) activity"/>
    <property type="evidence" value="ECO:0007669"/>
    <property type="project" value="UniProtKB-UniRule"/>
</dbReference>
<evidence type="ECO:0000313" key="11">
    <source>
        <dbReference type="Proteomes" id="UP000051461"/>
    </source>
</evidence>